<keyword evidence="2" id="KW-1185">Reference proteome</keyword>
<dbReference type="EMBL" id="JARBJD010000409">
    <property type="protein sequence ID" value="KAK2942415.1"/>
    <property type="molecule type" value="Genomic_DNA"/>
</dbReference>
<evidence type="ECO:0000313" key="1">
    <source>
        <dbReference type="EMBL" id="KAK2942415.1"/>
    </source>
</evidence>
<organism evidence="1 2">
    <name type="scientific">Blattamonas nauphoetae</name>
    <dbReference type="NCBI Taxonomy" id="2049346"/>
    <lineage>
        <taxon>Eukaryota</taxon>
        <taxon>Metamonada</taxon>
        <taxon>Preaxostyla</taxon>
        <taxon>Oxymonadida</taxon>
        <taxon>Blattamonas</taxon>
    </lineage>
</organism>
<accession>A0ABQ9WWK7</accession>
<gene>
    <name evidence="1" type="ORF">BLNAU_22648</name>
</gene>
<comment type="caution">
    <text evidence="1">The sequence shown here is derived from an EMBL/GenBank/DDBJ whole genome shotgun (WGS) entry which is preliminary data.</text>
</comment>
<proteinExistence type="predicted"/>
<name>A0ABQ9WWK7_9EUKA</name>
<protein>
    <submittedName>
        <fullName evidence="1">Uncharacterized protein</fullName>
    </submittedName>
</protein>
<reference evidence="1 2" key="1">
    <citation type="journal article" date="2022" name="bioRxiv">
        <title>Genomics of Preaxostyla Flagellates Illuminates Evolutionary Transitions and the Path Towards Mitochondrial Loss.</title>
        <authorList>
            <person name="Novak L.V.F."/>
            <person name="Treitli S.C."/>
            <person name="Pyrih J."/>
            <person name="Halakuc P."/>
            <person name="Pipaliya S.V."/>
            <person name="Vacek V."/>
            <person name="Brzon O."/>
            <person name="Soukal P."/>
            <person name="Eme L."/>
            <person name="Dacks J.B."/>
            <person name="Karnkowska A."/>
            <person name="Elias M."/>
            <person name="Hampl V."/>
        </authorList>
    </citation>
    <scope>NUCLEOTIDE SEQUENCE [LARGE SCALE GENOMIC DNA]</scope>
    <source>
        <strain evidence="1">NAU3</strain>
        <tissue evidence="1">Gut</tissue>
    </source>
</reference>
<sequence length="197" mass="20633">MLTSDGQTLAVVSRTSNEMVSSGELFNVTSTKCFVNFSIGSSESSTDVVFGGKYELLSVGSESSSVAVNSGLIFEVPHPPRITSFTAPSEVSTSTFVLAVSGENLPSGKTFTVTLTSGHSFAVSFSSTSAGTSTIGIGGSGQLQYNTDFTIKSVIRFVRGEDDEHILFPSTPFKTPLGPTLSSILCKLSSNDPVQTF</sequence>
<dbReference type="Proteomes" id="UP001281761">
    <property type="component" value="Unassembled WGS sequence"/>
</dbReference>
<evidence type="ECO:0000313" key="2">
    <source>
        <dbReference type="Proteomes" id="UP001281761"/>
    </source>
</evidence>